<dbReference type="AlphaFoldDB" id="A0AAU9E8Q8"/>
<accession>A0AAU9E8Q8</accession>
<evidence type="ECO:0000313" key="2">
    <source>
        <dbReference type="Proteomes" id="UP001321786"/>
    </source>
</evidence>
<evidence type="ECO:0000313" key="1">
    <source>
        <dbReference type="EMBL" id="BEP29107.1"/>
    </source>
</evidence>
<dbReference type="Pfam" id="PF22010">
    <property type="entry name" value="OrtA"/>
    <property type="match status" value="1"/>
</dbReference>
<protein>
    <submittedName>
        <fullName evidence="1">2-amino-4-oxopentanoate thiolase subunit OrtA</fullName>
    </submittedName>
</protein>
<sequence>MEFKKGDWVKIYNVVLTKDERAPQVPDDTKNVPLEMWVKGFALIDGKKGDKIEVKTITGRKAEGEVVEIEPTFTHSFGNNIPELLKIGMDLKEILFGGADNEK</sequence>
<reference evidence="1 2" key="1">
    <citation type="submission" date="2023-08" db="EMBL/GenBank/DDBJ databases">
        <title>Helicovermis profunda gen. nov., sp. nov., a novel mesophilic, fermentative bacterium within the Bacillota from a deep-sea hydrothermal vent chimney.</title>
        <authorList>
            <person name="Miyazaki U."/>
            <person name="Mizutani D."/>
            <person name="Hashimoto Y."/>
            <person name="Tame A."/>
            <person name="Sawayama S."/>
            <person name="Miyazaki J."/>
            <person name="Takai K."/>
            <person name="Nakagawa S."/>
        </authorList>
    </citation>
    <scope>NUCLEOTIDE SEQUENCE [LARGE SCALE GENOMIC DNA]</scope>
    <source>
        <strain evidence="1 2">S502</strain>
    </source>
</reference>
<dbReference type="KEGG" id="hprf:HLPR_14380"/>
<name>A0AAU9E8Q8_9FIRM</name>
<dbReference type="Proteomes" id="UP001321786">
    <property type="component" value="Chromosome"/>
</dbReference>
<dbReference type="InterPro" id="IPR047755">
    <property type="entry name" value="OrtA"/>
</dbReference>
<keyword evidence="2" id="KW-1185">Reference proteome</keyword>
<dbReference type="NCBIfam" id="NF040739">
    <property type="entry name" value="ornith_OrtA"/>
    <property type="match status" value="1"/>
</dbReference>
<dbReference type="EMBL" id="AP028654">
    <property type="protein sequence ID" value="BEP29107.1"/>
    <property type="molecule type" value="Genomic_DNA"/>
</dbReference>
<gene>
    <name evidence="1" type="primary">ortA</name>
    <name evidence="1" type="ORF">HLPR_14380</name>
</gene>
<dbReference type="RefSeq" id="WP_338534775.1">
    <property type="nucleotide sequence ID" value="NZ_AP028654.1"/>
</dbReference>
<organism evidence="1 2">
    <name type="scientific">Helicovermis profundi</name>
    <dbReference type="NCBI Taxonomy" id="3065157"/>
    <lineage>
        <taxon>Bacteria</taxon>
        <taxon>Bacillati</taxon>
        <taxon>Bacillota</taxon>
        <taxon>Clostridia</taxon>
        <taxon>Helicovermis</taxon>
    </lineage>
</organism>
<proteinExistence type="predicted"/>